<name>A0A8T2RX91_CERRI</name>
<dbReference type="Proteomes" id="UP000825935">
    <property type="component" value="Chromosome 24"/>
</dbReference>
<accession>A0A8T2RX91</accession>
<organism evidence="2 3">
    <name type="scientific">Ceratopteris richardii</name>
    <name type="common">Triangle waterfern</name>
    <dbReference type="NCBI Taxonomy" id="49495"/>
    <lineage>
        <taxon>Eukaryota</taxon>
        <taxon>Viridiplantae</taxon>
        <taxon>Streptophyta</taxon>
        <taxon>Embryophyta</taxon>
        <taxon>Tracheophyta</taxon>
        <taxon>Polypodiopsida</taxon>
        <taxon>Polypodiidae</taxon>
        <taxon>Polypodiales</taxon>
        <taxon>Pteridineae</taxon>
        <taxon>Pteridaceae</taxon>
        <taxon>Parkerioideae</taxon>
        <taxon>Ceratopteris</taxon>
    </lineage>
</organism>
<comment type="caution">
    <text evidence="2">The sequence shown here is derived from an EMBL/GenBank/DDBJ whole genome shotgun (WGS) entry which is preliminary data.</text>
</comment>
<reference evidence="2" key="1">
    <citation type="submission" date="2021-08" db="EMBL/GenBank/DDBJ databases">
        <title>WGS assembly of Ceratopteris richardii.</title>
        <authorList>
            <person name="Marchant D.B."/>
            <person name="Chen G."/>
            <person name="Jenkins J."/>
            <person name="Shu S."/>
            <person name="Leebens-Mack J."/>
            <person name="Grimwood J."/>
            <person name="Schmutz J."/>
            <person name="Soltis P."/>
            <person name="Soltis D."/>
            <person name="Chen Z.-H."/>
        </authorList>
    </citation>
    <scope>NUCLEOTIDE SEQUENCE</scope>
    <source>
        <strain evidence="2">Whitten #5841</strain>
        <tissue evidence="2">Leaf</tissue>
    </source>
</reference>
<dbReference type="AlphaFoldDB" id="A0A8T2RX91"/>
<feature type="compositionally biased region" description="Polar residues" evidence="1">
    <location>
        <begin position="8"/>
        <end position="22"/>
    </location>
</feature>
<evidence type="ECO:0000313" key="2">
    <source>
        <dbReference type="EMBL" id="KAH7300175.1"/>
    </source>
</evidence>
<keyword evidence="3" id="KW-1185">Reference proteome</keyword>
<protein>
    <submittedName>
        <fullName evidence="2">Uncharacterized protein</fullName>
    </submittedName>
</protein>
<evidence type="ECO:0000313" key="3">
    <source>
        <dbReference type="Proteomes" id="UP000825935"/>
    </source>
</evidence>
<feature type="region of interest" description="Disordered" evidence="1">
    <location>
        <begin position="1"/>
        <end position="43"/>
    </location>
</feature>
<evidence type="ECO:0000256" key="1">
    <source>
        <dbReference type="SAM" id="MobiDB-lite"/>
    </source>
</evidence>
<sequence>MEPRTTDPTKSPKSTGANSSALQHDDGVDLGSDSRTRTGTGSSSCCFATVYLSSFVSWINPTIPLGALRI</sequence>
<feature type="compositionally biased region" description="Basic and acidic residues" evidence="1">
    <location>
        <begin position="23"/>
        <end position="36"/>
    </location>
</feature>
<dbReference type="EMBL" id="CM035429">
    <property type="protein sequence ID" value="KAH7300175.1"/>
    <property type="molecule type" value="Genomic_DNA"/>
</dbReference>
<gene>
    <name evidence="2" type="ORF">KP509_24G048400</name>
</gene>
<proteinExistence type="predicted"/>